<organism evidence="4 5">
    <name type="scientific">Marinactinospora thermotolerans DSM 45154</name>
    <dbReference type="NCBI Taxonomy" id="1122192"/>
    <lineage>
        <taxon>Bacteria</taxon>
        <taxon>Bacillati</taxon>
        <taxon>Actinomycetota</taxon>
        <taxon>Actinomycetes</taxon>
        <taxon>Streptosporangiales</taxon>
        <taxon>Nocardiopsidaceae</taxon>
        <taxon>Marinactinospora</taxon>
    </lineage>
</organism>
<feature type="coiled-coil region" evidence="1">
    <location>
        <begin position="59"/>
        <end position="114"/>
    </location>
</feature>
<evidence type="ECO:0000256" key="1">
    <source>
        <dbReference type="SAM" id="Coils"/>
    </source>
</evidence>
<keyword evidence="4" id="KW-0378">Hydrolase</keyword>
<dbReference type="SUPFAM" id="SSF55166">
    <property type="entry name" value="Hedgehog/DD-peptidase"/>
    <property type="match status" value="1"/>
</dbReference>
<dbReference type="CDD" id="cd14814">
    <property type="entry name" value="Peptidase_M15"/>
    <property type="match status" value="1"/>
</dbReference>
<feature type="region of interest" description="Disordered" evidence="2">
    <location>
        <begin position="1"/>
        <end position="28"/>
    </location>
</feature>
<accession>A0A1T4T0E2</accession>
<gene>
    <name evidence="4" type="ORF">SAMN02745673_04246</name>
</gene>
<dbReference type="Pfam" id="PF02557">
    <property type="entry name" value="VanY"/>
    <property type="match status" value="1"/>
</dbReference>
<evidence type="ECO:0000259" key="3">
    <source>
        <dbReference type="Pfam" id="PF02557"/>
    </source>
</evidence>
<keyword evidence="1" id="KW-0175">Coiled coil</keyword>
<dbReference type="Proteomes" id="UP000190637">
    <property type="component" value="Unassembled WGS sequence"/>
</dbReference>
<name>A0A1T4T0E2_9ACTN</name>
<proteinExistence type="predicted"/>
<dbReference type="Gene3D" id="3.30.1380.10">
    <property type="match status" value="1"/>
</dbReference>
<feature type="coiled-coil region" evidence="1">
    <location>
        <begin position="170"/>
        <end position="222"/>
    </location>
</feature>
<protein>
    <submittedName>
        <fullName evidence="4">D-alanyl-D-alanine carboxypeptidase</fullName>
    </submittedName>
</protein>
<keyword evidence="4" id="KW-0121">Carboxypeptidase</keyword>
<evidence type="ECO:0000313" key="5">
    <source>
        <dbReference type="Proteomes" id="UP000190637"/>
    </source>
</evidence>
<keyword evidence="4" id="KW-0645">Protease</keyword>
<evidence type="ECO:0000256" key="2">
    <source>
        <dbReference type="SAM" id="MobiDB-lite"/>
    </source>
</evidence>
<dbReference type="PANTHER" id="PTHR34385:SF1">
    <property type="entry name" value="PEPTIDOGLYCAN L-ALANYL-D-GLUTAMATE ENDOPEPTIDASE CWLK"/>
    <property type="match status" value="1"/>
</dbReference>
<dbReference type="AlphaFoldDB" id="A0A1T4T0E2"/>
<dbReference type="EMBL" id="FUWS01000012">
    <property type="protein sequence ID" value="SKA33658.1"/>
    <property type="molecule type" value="Genomic_DNA"/>
</dbReference>
<reference evidence="4 5" key="1">
    <citation type="submission" date="2017-02" db="EMBL/GenBank/DDBJ databases">
        <authorList>
            <person name="Peterson S.W."/>
        </authorList>
    </citation>
    <scope>NUCLEOTIDE SEQUENCE [LARGE SCALE GENOMIC DNA]</scope>
    <source>
        <strain evidence="4 5">DSM 45154</strain>
    </source>
</reference>
<dbReference type="InterPro" id="IPR009045">
    <property type="entry name" value="Zn_M74/Hedgehog-like"/>
</dbReference>
<dbReference type="STRING" id="1122192.SAMN02745673_04246"/>
<dbReference type="InterPro" id="IPR003709">
    <property type="entry name" value="VanY-like_core_dom"/>
</dbReference>
<dbReference type="GO" id="GO:0006508">
    <property type="term" value="P:proteolysis"/>
    <property type="evidence" value="ECO:0007669"/>
    <property type="project" value="InterPro"/>
</dbReference>
<feature type="domain" description="D-alanyl-D-alanine carboxypeptidase-like core" evidence="3">
    <location>
        <begin position="265"/>
        <end position="373"/>
    </location>
</feature>
<keyword evidence="5" id="KW-1185">Reference proteome</keyword>
<dbReference type="GO" id="GO:0004180">
    <property type="term" value="F:carboxypeptidase activity"/>
    <property type="evidence" value="ECO:0007669"/>
    <property type="project" value="UniProtKB-KW"/>
</dbReference>
<dbReference type="PANTHER" id="PTHR34385">
    <property type="entry name" value="D-ALANYL-D-ALANINE CARBOXYPEPTIDASE"/>
    <property type="match status" value="1"/>
</dbReference>
<dbReference type="InterPro" id="IPR052179">
    <property type="entry name" value="DD-CPase-like"/>
</dbReference>
<evidence type="ECO:0000313" key="4">
    <source>
        <dbReference type="EMBL" id="SKA33658.1"/>
    </source>
</evidence>
<sequence>MPFVLDSKRRRDRGPRSGASPDAPLRPRSRSLLGVACTLVLTLFLAPTGQVITASALSQAAADEDLDSLKEQADQAREELEQATEDYTQREEALEAAQEELVQTLHELQQTEVRLSEMREPLAQLASTLYQQPDVGVLGLMTSGSIDSDLQAEAHVLKLSENQEAVLSEANDLRDRQIELTSAAQELQSETQLERVELADDLDALRAQSEESTDRLMQELENRGLSVDAYMAGIECDASAGTAAAGYPNGLLPQGSLCELHQSGHFLRADAAVDLLRLNEAFTEHFGKELCITSSYRDLANQQRVYAEQPPGYAAVPGTSNHGLGLAVDLCGGVQTQGSPEFNWLEANSREYNWFHPQWAYSSPFEPWHWEHTASGGS</sequence>